<gene>
    <name evidence="2" type="ORF">MHA02_10090</name>
</gene>
<sequence length="53" mass="5881">MALTVAGELMKDEGRRTSLGNEWRLEVTDATSLVLYRIDFSIAESAAVPRRLA</sequence>
<comment type="caution">
    <text evidence="2">The sequence shown here is derived from an EMBL/GenBank/DDBJ whole genome shotgun (WGS) entry which is preliminary data.</text>
</comment>
<evidence type="ECO:0000259" key="1">
    <source>
        <dbReference type="Pfam" id="PF21834"/>
    </source>
</evidence>
<evidence type="ECO:0000313" key="2">
    <source>
        <dbReference type="EMBL" id="GEO98621.1"/>
    </source>
</evidence>
<protein>
    <recommendedName>
        <fullName evidence="1">DUF6894 domain-containing protein</fullName>
    </recommendedName>
</protein>
<organism evidence="2 3">
    <name type="scientific">Methylobacterium haplocladii</name>
    <dbReference type="NCBI Taxonomy" id="1176176"/>
    <lineage>
        <taxon>Bacteria</taxon>
        <taxon>Pseudomonadati</taxon>
        <taxon>Pseudomonadota</taxon>
        <taxon>Alphaproteobacteria</taxon>
        <taxon>Hyphomicrobiales</taxon>
        <taxon>Methylobacteriaceae</taxon>
        <taxon>Methylobacterium</taxon>
    </lineage>
</organism>
<dbReference type="Proteomes" id="UP000321258">
    <property type="component" value="Unassembled WGS sequence"/>
</dbReference>
<proteinExistence type="predicted"/>
<dbReference type="InterPro" id="IPR054189">
    <property type="entry name" value="DUF6894"/>
</dbReference>
<dbReference type="EMBL" id="BJZT01000008">
    <property type="protein sequence ID" value="GEO98621.1"/>
    <property type="molecule type" value="Genomic_DNA"/>
</dbReference>
<reference evidence="2 3" key="1">
    <citation type="submission" date="2019-07" db="EMBL/GenBank/DDBJ databases">
        <title>Whole genome shotgun sequence of Methylobacterium haplocladii NBRC 107714.</title>
        <authorList>
            <person name="Hosoyama A."/>
            <person name="Uohara A."/>
            <person name="Ohji S."/>
            <person name="Ichikawa N."/>
        </authorList>
    </citation>
    <scope>NUCLEOTIDE SEQUENCE [LARGE SCALE GENOMIC DNA]</scope>
    <source>
        <strain evidence="2 3">NBRC 107714</strain>
    </source>
</reference>
<dbReference type="Pfam" id="PF21834">
    <property type="entry name" value="DUF6894"/>
    <property type="match status" value="1"/>
</dbReference>
<dbReference type="AlphaFoldDB" id="A0A512ILQ8"/>
<feature type="domain" description="DUF6894" evidence="1">
    <location>
        <begin position="2"/>
        <end position="41"/>
    </location>
</feature>
<name>A0A512ILQ8_9HYPH</name>
<accession>A0A512ILQ8</accession>
<evidence type="ECO:0000313" key="3">
    <source>
        <dbReference type="Proteomes" id="UP000321258"/>
    </source>
</evidence>
<keyword evidence="3" id="KW-1185">Reference proteome</keyword>